<gene>
    <name evidence="7" type="ORF">PRECH8_27890</name>
</gene>
<evidence type="ECO:0000259" key="5">
    <source>
        <dbReference type="Pfam" id="PF00370"/>
    </source>
</evidence>
<dbReference type="SUPFAM" id="SSF53067">
    <property type="entry name" value="Actin-like ATPase domain"/>
    <property type="match status" value="2"/>
</dbReference>
<evidence type="ECO:0000256" key="4">
    <source>
        <dbReference type="RuleBase" id="RU003733"/>
    </source>
</evidence>
<dbReference type="InterPro" id="IPR000577">
    <property type="entry name" value="Carb_kinase_FGGY"/>
</dbReference>
<proteinExistence type="inferred from homology"/>
<dbReference type="PANTHER" id="PTHR43095">
    <property type="entry name" value="SUGAR KINASE"/>
    <property type="match status" value="1"/>
</dbReference>
<keyword evidence="8" id="KW-1185">Reference proteome</keyword>
<keyword evidence="2 4" id="KW-0808">Transferase</keyword>
<dbReference type="CDD" id="cd07773">
    <property type="entry name" value="ASKHA_NBD_FGGY_FK"/>
    <property type="match status" value="1"/>
</dbReference>
<dbReference type="GO" id="GO:0016301">
    <property type="term" value="F:kinase activity"/>
    <property type="evidence" value="ECO:0007669"/>
    <property type="project" value="UniProtKB-KW"/>
</dbReference>
<organism evidence="7 8">
    <name type="scientific">Insulibacter thermoxylanivorax</name>
    <dbReference type="NCBI Taxonomy" id="2749268"/>
    <lineage>
        <taxon>Bacteria</taxon>
        <taxon>Bacillati</taxon>
        <taxon>Bacillota</taxon>
        <taxon>Bacilli</taxon>
        <taxon>Bacillales</taxon>
        <taxon>Paenibacillaceae</taxon>
        <taxon>Insulibacter</taxon>
    </lineage>
</organism>
<evidence type="ECO:0000256" key="1">
    <source>
        <dbReference type="ARBA" id="ARBA00009156"/>
    </source>
</evidence>
<feature type="domain" description="Carbohydrate kinase FGGY C-terminal" evidence="6">
    <location>
        <begin position="254"/>
        <end position="441"/>
    </location>
</feature>
<dbReference type="EMBL" id="BMAQ01000048">
    <property type="protein sequence ID" value="GFR39493.1"/>
    <property type="molecule type" value="Genomic_DNA"/>
</dbReference>
<evidence type="ECO:0000259" key="6">
    <source>
        <dbReference type="Pfam" id="PF02782"/>
    </source>
</evidence>
<dbReference type="PROSITE" id="PS00445">
    <property type="entry name" value="FGGY_KINASES_2"/>
    <property type="match status" value="1"/>
</dbReference>
<dbReference type="GO" id="GO:0016773">
    <property type="term" value="F:phosphotransferase activity, alcohol group as acceptor"/>
    <property type="evidence" value="ECO:0007669"/>
    <property type="project" value="InterPro"/>
</dbReference>
<accession>A0A916QHE1</accession>
<feature type="domain" description="Carbohydrate kinase FGGY N-terminal" evidence="5">
    <location>
        <begin position="1"/>
        <end position="240"/>
    </location>
</feature>
<dbReference type="InterPro" id="IPR043129">
    <property type="entry name" value="ATPase_NBD"/>
</dbReference>
<evidence type="ECO:0000256" key="3">
    <source>
        <dbReference type="ARBA" id="ARBA00022777"/>
    </source>
</evidence>
<evidence type="ECO:0000256" key="2">
    <source>
        <dbReference type="ARBA" id="ARBA00022679"/>
    </source>
</evidence>
<name>A0A916QHE1_9BACL</name>
<dbReference type="PANTHER" id="PTHR43095:SF3">
    <property type="entry name" value="L-XYLULOSE_3-KETO-L-GULONATE KINASE"/>
    <property type="match status" value="1"/>
</dbReference>
<dbReference type="PIRSF" id="PIRSF000538">
    <property type="entry name" value="GlpK"/>
    <property type="match status" value="1"/>
</dbReference>
<dbReference type="InterPro" id="IPR018485">
    <property type="entry name" value="FGGY_C"/>
</dbReference>
<dbReference type="Proteomes" id="UP000654993">
    <property type="component" value="Unassembled WGS sequence"/>
</dbReference>
<protein>
    <submittedName>
        <fullName evidence="7">Xylulokinase</fullName>
    </submittedName>
</protein>
<dbReference type="AlphaFoldDB" id="A0A916QHE1"/>
<dbReference type="GO" id="GO:0005975">
    <property type="term" value="P:carbohydrate metabolic process"/>
    <property type="evidence" value="ECO:0007669"/>
    <property type="project" value="InterPro"/>
</dbReference>
<evidence type="ECO:0000313" key="7">
    <source>
        <dbReference type="EMBL" id="GFR39493.1"/>
    </source>
</evidence>
<reference evidence="7" key="1">
    <citation type="submission" date="2020-08" db="EMBL/GenBank/DDBJ databases">
        <authorList>
            <person name="Uke A."/>
            <person name="Chhe C."/>
            <person name="Baramee S."/>
            <person name="Kosugi A."/>
        </authorList>
    </citation>
    <scope>NUCLEOTIDE SEQUENCE</scope>
    <source>
        <strain evidence="7">DA-C8</strain>
    </source>
</reference>
<reference evidence="7" key="2">
    <citation type="journal article" date="2021" name="Data Brief">
        <title>Draft genome sequence data of the facultative, thermophilic, xylanolytic bacterium Paenibacillus sp. strain DA-C8.</title>
        <authorList>
            <person name="Chhe C."/>
            <person name="Uke A."/>
            <person name="Baramee S."/>
            <person name="Ungkulpasvich U."/>
            <person name="Tachaapaikoon C."/>
            <person name="Pason P."/>
            <person name="Waeonukul R."/>
            <person name="Ratanakhanokchai K."/>
            <person name="Kosugi A."/>
        </authorList>
    </citation>
    <scope>NUCLEOTIDE SEQUENCE</scope>
    <source>
        <strain evidence="7">DA-C8</strain>
    </source>
</reference>
<evidence type="ECO:0000313" key="8">
    <source>
        <dbReference type="Proteomes" id="UP000654993"/>
    </source>
</evidence>
<dbReference type="Pfam" id="PF00370">
    <property type="entry name" value="FGGY_N"/>
    <property type="match status" value="1"/>
</dbReference>
<sequence>MLLGLDVGTTNIKAGLFYEDGRLAAAASRPTKTSYTEDGLPYYDPEWMWATAAEVLREAAAKAEEPVRCLGITSMAEAGLLIDLVSGKPKSHVIPWFDKRSLPQLERIKAASDALTRFSRSGLNPSFKYGMLKMMWLKDQDAGILKDACWLSVSDYIAYRLTGQRFTDASLAARTYAYDLHNQQWDRGFLEQFGLGEVTFPKVLPAGQAGGKVHAEAAVVSGLREGLAVAVCGHDHLCASVAVGALEPGHVFDSMGTAETLVGILPERRLGEKEFRTGMSHGKHVLPGRYFWMGGISSSGGSVEWMRKIIQDPPIAYEDMNRMLAETERKPTGILYYPYLSGSGAPKPNPNMLSSFIGISVNHTRADMMRAVLEGTVYEFAAIRRAAEQASGQPINTITAVGGGTRNQVLMQIKADVTGCTFHIPNVEEATMLGAALLAGIGSGVYRDEFEAWQHISPQLSIRTITPDPEVGKLYQPYLEAYLELRDALHDHFNKLANRG</sequence>
<keyword evidence="3 4" id="KW-0418">Kinase</keyword>
<dbReference type="Pfam" id="PF02782">
    <property type="entry name" value="FGGY_C"/>
    <property type="match status" value="1"/>
</dbReference>
<dbReference type="InterPro" id="IPR050406">
    <property type="entry name" value="FGGY_Carb_Kinase"/>
</dbReference>
<comment type="caution">
    <text evidence="7">The sequence shown here is derived from an EMBL/GenBank/DDBJ whole genome shotgun (WGS) entry which is preliminary data.</text>
</comment>
<comment type="similarity">
    <text evidence="1 4">Belongs to the FGGY kinase family.</text>
</comment>
<dbReference type="InterPro" id="IPR018484">
    <property type="entry name" value="FGGY_N"/>
</dbReference>
<dbReference type="InterPro" id="IPR018483">
    <property type="entry name" value="Carb_kinase_FGGY_CS"/>
</dbReference>
<dbReference type="Gene3D" id="3.30.420.40">
    <property type="match status" value="2"/>
</dbReference>